<keyword evidence="1 4" id="KW-0808">Transferase</keyword>
<dbReference type="PANTHER" id="PTHR23416:SF78">
    <property type="entry name" value="LIPOPOLYSACCHARIDE BIOSYNTHESIS O-ACETYL TRANSFERASE WBBJ-RELATED"/>
    <property type="match status" value="1"/>
</dbReference>
<dbReference type="PANTHER" id="PTHR23416">
    <property type="entry name" value="SIALIC ACID SYNTHASE-RELATED"/>
    <property type="match status" value="1"/>
</dbReference>
<keyword evidence="2" id="KW-0677">Repeat</keyword>
<dbReference type="InterPro" id="IPR011004">
    <property type="entry name" value="Trimer_LpxA-like_sf"/>
</dbReference>
<dbReference type="RefSeq" id="WP_117382694.1">
    <property type="nucleotide sequence ID" value="NZ_QWDE01000001.1"/>
</dbReference>
<dbReference type="InterPro" id="IPR001451">
    <property type="entry name" value="Hexapep"/>
</dbReference>
<protein>
    <submittedName>
        <fullName evidence="4">Acyltransferase</fullName>
    </submittedName>
</protein>
<dbReference type="GO" id="GO:0016746">
    <property type="term" value="F:acyltransferase activity"/>
    <property type="evidence" value="ECO:0007669"/>
    <property type="project" value="UniProtKB-KW"/>
</dbReference>
<dbReference type="Proteomes" id="UP000260823">
    <property type="component" value="Unassembled WGS sequence"/>
</dbReference>
<evidence type="ECO:0000313" key="4">
    <source>
        <dbReference type="EMBL" id="RFZ85797.1"/>
    </source>
</evidence>
<evidence type="ECO:0000256" key="3">
    <source>
        <dbReference type="ARBA" id="ARBA00023315"/>
    </source>
</evidence>
<keyword evidence="3 4" id="KW-0012">Acyltransferase</keyword>
<evidence type="ECO:0000256" key="1">
    <source>
        <dbReference type="ARBA" id="ARBA00022679"/>
    </source>
</evidence>
<keyword evidence="5" id="KW-1185">Reference proteome</keyword>
<dbReference type="InterPro" id="IPR051159">
    <property type="entry name" value="Hexapeptide_acetyltransf"/>
</dbReference>
<evidence type="ECO:0000313" key="5">
    <source>
        <dbReference type="Proteomes" id="UP000260823"/>
    </source>
</evidence>
<dbReference type="Gene3D" id="2.160.10.10">
    <property type="entry name" value="Hexapeptide repeat proteins"/>
    <property type="match status" value="1"/>
</dbReference>
<dbReference type="Pfam" id="PF00132">
    <property type="entry name" value="Hexapep"/>
    <property type="match status" value="1"/>
</dbReference>
<dbReference type="AlphaFoldDB" id="A0A3E2NXT2"/>
<evidence type="ECO:0000256" key="2">
    <source>
        <dbReference type="ARBA" id="ARBA00022737"/>
    </source>
</evidence>
<dbReference type="OrthoDB" id="9801697at2"/>
<dbReference type="InterPro" id="IPR018357">
    <property type="entry name" value="Hexapep_transf_CS"/>
</dbReference>
<proteinExistence type="predicted"/>
<organism evidence="4 5">
    <name type="scientific">Mucilaginibacter terrenus</name>
    <dbReference type="NCBI Taxonomy" id="2482727"/>
    <lineage>
        <taxon>Bacteria</taxon>
        <taxon>Pseudomonadati</taxon>
        <taxon>Bacteroidota</taxon>
        <taxon>Sphingobacteriia</taxon>
        <taxon>Sphingobacteriales</taxon>
        <taxon>Sphingobacteriaceae</taxon>
        <taxon>Mucilaginibacter</taxon>
    </lineage>
</organism>
<name>A0A3E2NXT2_9SPHI</name>
<accession>A0A3E2NXT2</accession>
<dbReference type="PROSITE" id="PS00101">
    <property type="entry name" value="HEXAPEP_TRANSFERASES"/>
    <property type="match status" value="1"/>
</dbReference>
<dbReference type="CDD" id="cd04647">
    <property type="entry name" value="LbH_MAT_like"/>
    <property type="match status" value="1"/>
</dbReference>
<dbReference type="EMBL" id="QWDE01000001">
    <property type="protein sequence ID" value="RFZ85797.1"/>
    <property type="molecule type" value="Genomic_DNA"/>
</dbReference>
<gene>
    <name evidence="4" type="ORF">DYU05_09435</name>
</gene>
<dbReference type="SUPFAM" id="SSF51161">
    <property type="entry name" value="Trimeric LpxA-like enzymes"/>
    <property type="match status" value="1"/>
</dbReference>
<comment type="caution">
    <text evidence="4">The sequence shown here is derived from an EMBL/GenBank/DDBJ whole genome shotgun (WGS) entry which is preliminary data.</text>
</comment>
<reference evidence="4 5" key="1">
    <citation type="submission" date="2018-08" db="EMBL/GenBank/DDBJ databases">
        <title>Mucilaginibacter terrae sp. nov., isolated from manganese diggings.</title>
        <authorList>
            <person name="Huang Y."/>
            <person name="Zhou Z."/>
        </authorList>
    </citation>
    <scope>NUCLEOTIDE SEQUENCE [LARGE SCALE GENOMIC DNA]</scope>
    <source>
        <strain evidence="4 5">ZH6</strain>
    </source>
</reference>
<sequence>MSAFNKIIGRFFFKITSSGSYIGSVADAREEELYAALKFRGEECTLPLQAIIKNPQYISIGKKFSALYNLRLEAWDKYADQNFTPQLTIGEWVSMGTDVHIGCINKVSIGNYVLFGSRIYISDHSHGAVSGDELHHPPINRSLISKGPVIIEDNVWIGEGVCVMPNVRIGRNAIVGANAVVTKDVPPNAVVAGVPARVIKVLEV</sequence>